<organism evidence="2 3">
    <name type="scientific">Anisodus acutangulus</name>
    <dbReference type="NCBI Taxonomy" id="402998"/>
    <lineage>
        <taxon>Eukaryota</taxon>
        <taxon>Viridiplantae</taxon>
        <taxon>Streptophyta</taxon>
        <taxon>Embryophyta</taxon>
        <taxon>Tracheophyta</taxon>
        <taxon>Spermatophyta</taxon>
        <taxon>Magnoliopsida</taxon>
        <taxon>eudicotyledons</taxon>
        <taxon>Gunneridae</taxon>
        <taxon>Pentapetalae</taxon>
        <taxon>asterids</taxon>
        <taxon>lamiids</taxon>
        <taxon>Solanales</taxon>
        <taxon>Solanaceae</taxon>
        <taxon>Solanoideae</taxon>
        <taxon>Hyoscyameae</taxon>
        <taxon>Anisodus</taxon>
    </lineage>
</organism>
<dbReference type="PANTHER" id="PTHR37250">
    <property type="entry name" value="OS05G0496000 PROTEIN"/>
    <property type="match status" value="1"/>
</dbReference>
<dbReference type="PANTHER" id="PTHR37250:SF1">
    <property type="entry name" value="OS05G0496000 PROTEIN"/>
    <property type="match status" value="1"/>
</dbReference>
<evidence type="ECO:0000256" key="1">
    <source>
        <dbReference type="SAM" id="MobiDB-lite"/>
    </source>
</evidence>
<accession>A0A9Q1MNX1</accession>
<feature type="compositionally biased region" description="Basic and acidic residues" evidence="1">
    <location>
        <begin position="80"/>
        <end position="90"/>
    </location>
</feature>
<reference evidence="3" key="1">
    <citation type="journal article" date="2023" name="Proc. Natl. Acad. Sci. U.S.A.">
        <title>Genomic and structural basis for evolution of tropane alkaloid biosynthesis.</title>
        <authorList>
            <person name="Wanga Y.-J."/>
            <person name="Taina T."/>
            <person name="Yua J.-Y."/>
            <person name="Lia J."/>
            <person name="Xua B."/>
            <person name="Chenc J."/>
            <person name="D'Auriad J.C."/>
            <person name="Huanga J.-P."/>
            <person name="Huanga S.-X."/>
        </authorList>
    </citation>
    <scope>NUCLEOTIDE SEQUENCE [LARGE SCALE GENOMIC DNA]</scope>
    <source>
        <strain evidence="3">cv. KIB-2019</strain>
    </source>
</reference>
<dbReference type="Proteomes" id="UP001152561">
    <property type="component" value="Unassembled WGS sequence"/>
</dbReference>
<feature type="region of interest" description="Disordered" evidence="1">
    <location>
        <begin position="75"/>
        <end position="136"/>
    </location>
</feature>
<gene>
    <name evidence="2" type="ORF">K7X08_001554</name>
</gene>
<dbReference type="EMBL" id="JAJAGQ010000004">
    <property type="protein sequence ID" value="KAJ8565094.1"/>
    <property type="molecule type" value="Genomic_DNA"/>
</dbReference>
<evidence type="ECO:0000313" key="2">
    <source>
        <dbReference type="EMBL" id="KAJ8565094.1"/>
    </source>
</evidence>
<sequence length="172" mass="18947">MCMHSINKKNTVLENSRIVDIADTLLVLLHLVIDAAAVTRFLKVLSRGCDPVKILASGNLNFCFNLSRMDHNTLGASQAAKKDHSTKNEGTESYQKLHQASRKETSEVNQGQGGKKHRRAGGLGARDDLNSVLPMAADTTDFEASIRDAWDYEGQRKSVNRPGLGWTEPTKK</sequence>
<feature type="region of interest" description="Disordered" evidence="1">
    <location>
        <begin position="150"/>
        <end position="172"/>
    </location>
</feature>
<proteinExistence type="predicted"/>
<name>A0A9Q1MNX1_9SOLA</name>
<comment type="caution">
    <text evidence="2">The sequence shown here is derived from an EMBL/GenBank/DDBJ whole genome shotgun (WGS) entry which is preliminary data.</text>
</comment>
<dbReference type="OrthoDB" id="2012753at2759"/>
<keyword evidence="3" id="KW-1185">Reference proteome</keyword>
<dbReference type="AlphaFoldDB" id="A0A9Q1MNX1"/>
<protein>
    <submittedName>
        <fullName evidence="2">Uncharacterized protein</fullName>
    </submittedName>
</protein>
<evidence type="ECO:0000313" key="3">
    <source>
        <dbReference type="Proteomes" id="UP001152561"/>
    </source>
</evidence>